<dbReference type="CDD" id="cd02440">
    <property type="entry name" value="AdoMet_MTases"/>
    <property type="match status" value="1"/>
</dbReference>
<dbReference type="Gene3D" id="3.40.50.150">
    <property type="entry name" value="Vaccinia Virus protein VP39"/>
    <property type="match status" value="1"/>
</dbReference>
<dbReference type="Proteomes" id="UP000567922">
    <property type="component" value="Unassembled WGS sequence"/>
</dbReference>
<feature type="domain" description="Methyltransferase" evidence="1">
    <location>
        <begin position="158"/>
        <end position="248"/>
    </location>
</feature>
<sequence>MTTSITDTRHIDPLAPQRPFEYDDGVIRVCHLEHRWGRNDCAPMIARTRHFHVCTVAGRLEIRHWLGAEEIDNDLTGLLLDELFTPGLLSGTDMFERVFTGVVRSTVPDALGAWSSFYRNTIRKVRACWQRPGAGGGQISDMAPVYSRALRLVPPGHVLDLGSCFGFFPLLLAETGRHHVTASDVVGGSMELLSQVVKERRAQLDTLVCDAASVPMPDNSFDTVTLLHLIEHLPHDHARAVIHEAVRLASKWVVIAVPFEDEPDPAYGHIQAFNIRELRALGHEAGRPFTVSEYHGGWLILDTE</sequence>
<dbReference type="OrthoDB" id="3571292at2"/>
<dbReference type="EMBL" id="JACHWS010000002">
    <property type="protein sequence ID" value="MBB3038390.1"/>
    <property type="molecule type" value="Genomic_DNA"/>
</dbReference>
<name>A0A839RPE0_9ACTN</name>
<gene>
    <name evidence="2" type="ORF">FHU29_002839</name>
</gene>
<proteinExistence type="predicted"/>
<organism evidence="2 3">
    <name type="scientific">Hoyosella altamirensis</name>
    <dbReference type="NCBI Taxonomy" id="616997"/>
    <lineage>
        <taxon>Bacteria</taxon>
        <taxon>Bacillati</taxon>
        <taxon>Actinomycetota</taxon>
        <taxon>Actinomycetes</taxon>
        <taxon>Mycobacteriales</taxon>
        <taxon>Hoyosellaceae</taxon>
        <taxon>Hoyosella</taxon>
    </lineage>
</organism>
<evidence type="ECO:0000313" key="2">
    <source>
        <dbReference type="EMBL" id="MBB3038390.1"/>
    </source>
</evidence>
<dbReference type="Pfam" id="PF13649">
    <property type="entry name" value="Methyltransf_25"/>
    <property type="match status" value="1"/>
</dbReference>
<dbReference type="AlphaFoldDB" id="A0A839RPE0"/>
<dbReference type="NCBIfam" id="NF041255">
    <property type="entry name" value="mycofact_MftM"/>
    <property type="match status" value="1"/>
</dbReference>
<dbReference type="InterPro" id="IPR029063">
    <property type="entry name" value="SAM-dependent_MTases_sf"/>
</dbReference>
<evidence type="ECO:0000313" key="3">
    <source>
        <dbReference type="Proteomes" id="UP000567922"/>
    </source>
</evidence>
<keyword evidence="3" id="KW-1185">Reference proteome</keyword>
<protein>
    <recommendedName>
        <fullName evidence="1">Methyltransferase domain-containing protein</fullName>
    </recommendedName>
</protein>
<accession>A0A839RPE0</accession>
<comment type="caution">
    <text evidence="2">The sequence shown here is derived from an EMBL/GenBank/DDBJ whole genome shotgun (WGS) entry which is preliminary data.</text>
</comment>
<dbReference type="SUPFAM" id="SSF53335">
    <property type="entry name" value="S-adenosyl-L-methionine-dependent methyltransferases"/>
    <property type="match status" value="1"/>
</dbReference>
<evidence type="ECO:0000259" key="1">
    <source>
        <dbReference type="Pfam" id="PF13649"/>
    </source>
</evidence>
<dbReference type="InterPro" id="IPR041698">
    <property type="entry name" value="Methyltransf_25"/>
</dbReference>
<reference evidence="2 3" key="1">
    <citation type="submission" date="2020-08" db="EMBL/GenBank/DDBJ databases">
        <title>Sequencing the genomes of 1000 actinobacteria strains.</title>
        <authorList>
            <person name="Klenk H.-P."/>
        </authorList>
    </citation>
    <scope>NUCLEOTIDE SEQUENCE [LARGE SCALE GENOMIC DNA]</scope>
    <source>
        <strain evidence="2 3">DSM 45258</strain>
    </source>
</reference>
<dbReference type="RefSeq" id="WP_064438539.1">
    <property type="nucleotide sequence ID" value="NZ_BDDI01000001.1"/>
</dbReference>